<protein>
    <submittedName>
        <fullName evidence="1">P10</fullName>
    </submittedName>
</protein>
<dbReference type="Proteomes" id="UP001157381">
    <property type="component" value="Segment"/>
</dbReference>
<dbReference type="Pfam" id="PF05531">
    <property type="entry name" value="NPV_P10"/>
    <property type="match status" value="1"/>
</dbReference>
<proteinExistence type="predicted"/>
<dbReference type="KEGG" id="vg:80544211"/>
<reference evidence="1 2" key="1">
    <citation type="journal article" date="2022" name="Virus Genes">
        <title>The complete genome sequence of an alphabaculovirus from the brown tussock moth, Olene mendosa Hubner, expands our knowledge of lymantriine baculovirus diversity and evolution.</title>
        <authorList>
            <person name="Harrison R.L."/>
            <person name="Rowley D.L."/>
        </authorList>
    </citation>
    <scope>NUCLEOTIDE SEQUENCE [LARGE SCALE GENOMIC DNA]</scope>
    <source>
        <strain evidence="1">435</strain>
    </source>
</reference>
<dbReference type="InterPro" id="IPR008702">
    <property type="entry name" value="NPV_P10"/>
</dbReference>
<dbReference type="EMBL" id="MZ766431">
    <property type="protein sequence ID" value="UOQ18816.1"/>
    <property type="molecule type" value="Genomic_DNA"/>
</dbReference>
<organism evidence="1 2">
    <name type="scientific">Olene mendosa nucleopolyhedrovirus</name>
    <dbReference type="NCBI Taxonomy" id="2933796"/>
    <lineage>
        <taxon>Viruses</taxon>
        <taxon>Viruses incertae sedis</taxon>
        <taxon>Naldaviricetes</taxon>
        <taxon>Lefavirales</taxon>
        <taxon>Baculoviridae</taxon>
        <taxon>Alphabaculovirus</taxon>
        <taxon>Alphabaculovirus olmendosae</taxon>
    </lineage>
</organism>
<accession>A0AAX3ATV0</accession>
<dbReference type="GeneID" id="80544211"/>
<evidence type="ECO:0000313" key="2">
    <source>
        <dbReference type="Proteomes" id="UP001157381"/>
    </source>
</evidence>
<dbReference type="RefSeq" id="YP_010805317.1">
    <property type="nucleotide sequence ID" value="NC_077147.1"/>
</dbReference>
<sequence>MSQNILLVIRADIKALSDKVDAVQQEVQDLAANMPDVGALNGKIDAQTSALTTVQSTLDKIEAVLNPEIPSLRKKAK</sequence>
<dbReference type="GO" id="GO:0039679">
    <property type="term" value="C:viral occlusion body"/>
    <property type="evidence" value="ECO:0007669"/>
    <property type="project" value="InterPro"/>
</dbReference>
<name>A0AAX3ATV0_9ABAC</name>
<keyword evidence="2" id="KW-1185">Reference proteome</keyword>
<evidence type="ECO:0000313" key="1">
    <source>
        <dbReference type="EMBL" id="UOQ18816.1"/>
    </source>
</evidence>